<reference evidence="1 2" key="1">
    <citation type="submission" date="2024-03" db="EMBL/GenBank/DDBJ databases">
        <title>The complete genome of Streptomyces sirii sp.nov.</title>
        <authorList>
            <person name="Zakalyukina Y.V."/>
            <person name="Belik A.R."/>
            <person name="Biryukov M.V."/>
            <person name="Baturina O.A."/>
            <person name="Kabilov M.R."/>
        </authorList>
    </citation>
    <scope>NUCLEOTIDE SEQUENCE [LARGE SCALE GENOMIC DNA]</scope>
    <source>
        <strain evidence="1 2">BP-8</strain>
    </source>
</reference>
<gene>
    <name evidence="1" type="ORF">WAB15_30760</name>
</gene>
<dbReference type="Proteomes" id="UP001626628">
    <property type="component" value="Chromosome"/>
</dbReference>
<dbReference type="EMBL" id="CP147982">
    <property type="protein sequence ID" value="WXK80026.1"/>
    <property type="molecule type" value="Genomic_DNA"/>
</dbReference>
<sequence length="328" mass="34251">MSWPEADSDDTGDAAVAWEQDGHVVGRRVSASGSLVGSTQKLSTSAPATNPVVTVSPGGTALVAWSESRGGSWYAVARRLKLDGTVGSAITLGSGSAEKPGIGVDRNGHFVVAWVQGSTVVAKRITPDSVSSTKVLTSSIASYAGFGMVRVGVDRDGDAVISYRSGGGTRPQVWASRWSRTGTPGSPLRISSSTDNVGVHHALATDLDGDSMLVWTRWNSSSRLEMLGRQLSAGGTRGTTTVLGLNDRPDIALDDDGDGMLVYQTPSSPYSAQQVGARLISRSGSFGSAKTLTSDGRVPQVDARPSYRFTALWQQVSYPYSINAVAGP</sequence>
<evidence type="ECO:0000313" key="2">
    <source>
        <dbReference type="Proteomes" id="UP001626628"/>
    </source>
</evidence>
<proteinExistence type="predicted"/>
<dbReference type="RefSeq" id="WP_399146161.1">
    <property type="nucleotide sequence ID" value="NZ_CP147982.1"/>
</dbReference>
<accession>A0ABZ2QX62</accession>
<keyword evidence="2" id="KW-1185">Reference proteome</keyword>
<organism evidence="1 2">
    <name type="scientific">Streptomyces sirii</name>
    <dbReference type="NCBI Taxonomy" id="3127701"/>
    <lineage>
        <taxon>Bacteria</taxon>
        <taxon>Bacillati</taxon>
        <taxon>Actinomycetota</taxon>
        <taxon>Actinomycetes</taxon>
        <taxon>Kitasatosporales</taxon>
        <taxon>Streptomycetaceae</taxon>
        <taxon>Streptomyces</taxon>
    </lineage>
</organism>
<evidence type="ECO:0000313" key="1">
    <source>
        <dbReference type="EMBL" id="WXK80026.1"/>
    </source>
</evidence>
<protein>
    <submittedName>
        <fullName evidence="1">Uncharacterized protein</fullName>
    </submittedName>
</protein>
<name>A0ABZ2QX62_9ACTN</name>